<feature type="transmembrane region" description="Helical" evidence="9">
    <location>
        <begin position="231"/>
        <end position="249"/>
    </location>
</feature>
<dbReference type="GO" id="GO:0005975">
    <property type="term" value="P:carbohydrate metabolic process"/>
    <property type="evidence" value="ECO:0007669"/>
    <property type="project" value="UniProtKB-ARBA"/>
</dbReference>
<evidence type="ECO:0000313" key="12">
    <source>
        <dbReference type="Proteomes" id="UP000092993"/>
    </source>
</evidence>
<evidence type="ECO:0000256" key="9">
    <source>
        <dbReference type="SAM" id="Phobius"/>
    </source>
</evidence>
<evidence type="ECO:0000256" key="3">
    <source>
        <dbReference type="ARBA" id="ARBA00022679"/>
    </source>
</evidence>
<evidence type="ECO:0000259" key="10">
    <source>
        <dbReference type="Pfam" id="PF07779"/>
    </source>
</evidence>
<dbReference type="AlphaFoldDB" id="A0A1C7MQH4"/>
<evidence type="ECO:0000313" key="11">
    <source>
        <dbReference type="EMBL" id="OBZ78689.1"/>
    </source>
</evidence>
<keyword evidence="6 9" id="KW-0472">Membrane</keyword>
<comment type="subcellular location">
    <subcellularLocation>
        <location evidence="1">Membrane</location>
        <topology evidence="1">Multi-pass membrane protein</topology>
    </subcellularLocation>
</comment>
<evidence type="ECO:0000256" key="1">
    <source>
        <dbReference type="ARBA" id="ARBA00004141"/>
    </source>
</evidence>
<accession>A0A1C7MQH4</accession>
<keyword evidence="4 9" id="KW-0812">Transmembrane</keyword>
<feature type="domain" description="Cas1p 10 TM acyl transferase" evidence="10">
    <location>
        <begin position="216"/>
        <end position="656"/>
    </location>
</feature>
<evidence type="ECO:0000256" key="4">
    <source>
        <dbReference type="ARBA" id="ARBA00022692"/>
    </source>
</evidence>
<evidence type="ECO:0000256" key="7">
    <source>
        <dbReference type="ARBA" id="ARBA00023180"/>
    </source>
</evidence>
<evidence type="ECO:0000256" key="8">
    <source>
        <dbReference type="SAM" id="MobiDB-lite"/>
    </source>
</evidence>
<feature type="transmembrane region" description="Helical" evidence="9">
    <location>
        <begin position="413"/>
        <end position="430"/>
    </location>
</feature>
<feature type="region of interest" description="Disordered" evidence="8">
    <location>
        <begin position="1"/>
        <end position="26"/>
    </location>
</feature>
<dbReference type="EMBL" id="LUGG01000001">
    <property type="protein sequence ID" value="OBZ78689.1"/>
    <property type="molecule type" value="Genomic_DNA"/>
</dbReference>
<dbReference type="PANTHER" id="PTHR13533:SF1">
    <property type="entry name" value="N-ACETYLNEURAMINATE 9-O-ACETYLTRANSFERASE"/>
    <property type="match status" value="1"/>
</dbReference>
<feature type="transmembrane region" description="Helical" evidence="9">
    <location>
        <begin position="359"/>
        <end position="378"/>
    </location>
</feature>
<dbReference type="OMA" id="WSAREWA"/>
<feature type="transmembrane region" description="Helical" evidence="9">
    <location>
        <begin position="494"/>
        <end position="511"/>
    </location>
</feature>
<organism evidence="11 12">
    <name type="scientific">Grifola frondosa</name>
    <name type="common">Maitake</name>
    <name type="synonym">Polyporus frondosus</name>
    <dbReference type="NCBI Taxonomy" id="5627"/>
    <lineage>
        <taxon>Eukaryota</taxon>
        <taxon>Fungi</taxon>
        <taxon>Dikarya</taxon>
        <taxon>Basidiomycota</taxon>
        <taxon>Agaricomycotina</taxon>
        <taxon>Agaricomycetes</taxon>
        <taxon>Polyporales</taxon>
        <taxon>Grifolaceae</taxon>
        <taxon>Grifola</taxon>
    </lineage>
</organism>
<dbReference type="PANTHER" id="PTHR13533">
    <property type="entry name" value="N-ACETYLNEURAMINATE 9-O-ACETYLTRANSFERASE"/>
    <property type="match status" value="1"/>
</dbReference>
<gene>
    <name evidence="11" type="primary">CAS1</name>
    <name evidence="11" type="ORF">A0H81_00819</name>
</gene>
<comment type="similarity">
    <text evidence="2">Belongs to the PC-esterase family. CASD1 subfamily.</text>
</comment>
<dbReference type="GO" id="GO:0005794">
    <property type="term" value="C:Golgi apparatus"/>
    <property type="evidence" value="ECO:0007669"/>
    <property type="project" value="UniProtKB-ARBA"/>
</dbReference>
<evidence type="ECO:0000256" key="2">
    <source>
        <dbReference type="ARBA" id="ARBA00010666"/>
    </source>
</evidence>
<dbReference type="STRING" id="5627.A0A1C7MQH4"/>
<keyword evidence="5 9" id="KW-1133">Transmembrane helix</keyword>
<evidence type="ECO:0000256" key="5">
    <source>
        <dbReference type="ARBA" id="ARBA00022989"/>
    </source>
</evidence>
<keyword evidence="12" id="KW-1185">Reference proteome</keyword>
<dbReference type="OrthoDB" id="1932925at2759"/>
<sequence>MAHIVDPTLPTTPPDDERKHSDHALKSSTGSIQLSFYWDPYLNSSRVQSYIAPSSHDSSDRPALLVLGSGLWYLRYDTSGGLPAWEAEMESIFNTLSRSKTPPPSDMVIVLPIEDVVSGKLSKERSASMHTSDIDAMNSDLHHRIRPPLFRDPFTFFTMSPPPSDGMPISLPLVFNKMLDPSQTEDGLHFSDVVVTAQANILLNLRCNDVLPKTFPMDKTCCRRYPRPSPLHLIVLAITILWGPACWFLSRRCGPRASGLPLIQQEEIPALVTSAAAALIFLADRTGFWLKEQKQFNPWTFSFLSLLSLATGLVSMKQADNDLGFLNRDQTDEWKGWMQIAILIYHYTGASKISGIYNVIRVLVAAYLFMTGYGHTTFYIKKADFGLRRVAQVMIRLNLLTLVLAYTMNTDYISYYFAPLVSQWYLVIYVTMAAGSQYNDRIVFLVCKLVLSMGIVTWFMSETWPLEALFEFLERVFSIHWSAREWAFRVNLDLWIVYFGMFTALATIKIREHRLTDHPKWPLVVKILIGSSAVVLLWFFAFELSQPDKFAYNRWHPYMSFLPIGAFVVLRNANPILRSASSRAFAFIGKCSLETFIIQYHFWLAGDTKGILLVIPGTRWRPLNLVITTVMFIYVSHRVAQATGEITGWICGNAKPLSLPTAVERPPPASPGILRDSAPATDEEAEEVISLLPQGGDNISKDQDGNIILPEPDTPARPHPQRRWVDRLAEGSLDSRPPTPGFRVWYGETEWKPGLKTKLLIGVGVMWLLNTMWPHP</sequence>
<protein>
    <submittedName>
        <fullName evidence="11">Putative O-acetyltransferase CAS1</fullName>
    </submittedName>
</protein>
<dbReference type="InterPro" id="IPR012419">
    <property type="entry name" value="Cas1_AcylTrans_dom"/>
</dbReference>
<dbReference type="GO" id="GO:0016740">
    <property type="term" value="F:transferase activity"/>
    <property type="evidence" value="ECO:0007669"/>
    <property type="project" value="UniProtKB-KW"/>
</dbReference>
<dbReference type="Proteomes" id="UP000092993">
    <property type="component" value="Unassembled WGS sequence"/>
</dbReference>
<name>A0A1C7MQH4_GRIFR</name>
<keyword evidence="7" id="KW-0325">Glycoprotein</keyword>
<feature type="compositionally biased region" description="Basic and acidic residues" evidence="8">
    <location>
        <begin position="15"/>
        <end position="25"/>
    </location>
</feature>
<reference evidence="11 12" key="1">
    <citation type="submission" date="2016-03" db="EMBL/GenBank/DDBJ databases">
        <title>Whole genome sequencing of Grifola frondosa 9006-11.</title>
        <authorList>
            <person name="Min B."/>
            <person name="Park H."/>
            <person name="Kim J.-G."/>
            <person name="Cho H."/>
            <person name="Oh Y.-L."/>
            <person name="Kong W.-S."/>
            <person name="Choi I.-G."/>
        </authorList>
    </citation>
    <scope>NUCLEOTIDE SEQUENCE [LARGE SCALE GENOMIC DNA]</scope>
    <source>
        <strain evidence="11 12">9006-11</strain>
    </source>
</reference>
<feature type="transmembrane region" description="Helical" evidence="9">
    <location>
        <begin position="523"/>
        <end position="543"/>
    </location>
</feature>
<evidence type="ECO:0000256" key="6">
    <source>
        <dbReference type="ARBA" id="ARBA00023136"/>
    </source>
</evidence>
<dbReference type="GO" id="GO:0016020">
    <property type="term" value="C:membrane"/>
    <property type="evidence" value="ECO:0007669"/>
    <property type="project" value="UniProtKB-SubCell"/>
</dbReference>
<proteinExistence type="inferred from homology"/>
<dbReference type="Pfam" id="PF07779">
    <property type="entry name" value="Cas1_AcylT"/>
    <property type="match status" value="1"/>
</dbReference>
<comment type="caution">
    <text evidence="11">The sequence shown here is derived from an EMBL/GenBank/DDBJ whole genome shotgun (WGS) entry which is preliminary data.</text>
</comment>
<feature type="transmembrane region" description="Helical" evidence="9">
    <location>
        <begin position="442"/>
        <end position="460"/>
    </location>
</feature>
<keyword evidence="3 11" id="KW-0808">Transferase</keyword>